<feature type="binding site" evidence="2">
    <location>
        <begin position="8"/>
        <end position="15"/>
    </location>
    <ligand>
        <name>substrate</name>
    </ligand>
</feature>
<feature type="active site" description="Tele-phosphohistidine intermediate" evidence="1">
    <location>
        <position position="9"/>
    </location>
</feature>
<dbReference type="Gene3D" id="3.40.50.1240">
    <property type="entry name" value="Phosphoglycerate mutase-like"/>
    <property type="match status" value="1"/>
</dbReference>
<protein>
    <submittedName>
        <fullName evidence="3">Phosphoglycerate mutase family protein</fullName>
    </submittedName>
</protein>
<dbReference type="InterPro" id="IPR050275">
    <property type="entry name" value="PGM_Phosphatase"/>
</dbReference>
<dbReference type="RefSeq" id="WP_006915768.1">
    <property type="nucleotide sequence ID" value="NZ_GG698802.1"/>
</dbReference>
<dbReference type="InterPro" id="IPR013078">
    <property type="entry name" value="His_Pase_superF_clade-1"/>
</dbReference>
<dbReference type="STRING" id="575594.HMPREF0501_00032"/>
<dbReference type="HOGENOM" id="CLU_033323_9_0_9"/>
<dbReference type="eggNOG" id="COG0406">
    <property type="taxonomic scope" value="Bacteria"/>
</dbReference>
<dbReference type="Proteomes" id="UP000003987">
    <property type="component" value="Unassembled WGS sequence"/>
</dbReference>
<gene>
    <name evidence="3" type="ORF">HMPREF0501_00032</name>
</gene>
<sequence>MTRIFFIRHGKTQWNLAAKYQGAHGDSPLLPESYHEIKLLAHSLAAVDIAHVFSSPLPRAKTTAEKLIEALDRPIPLTIDSRLAEFNLGLMEGMKFSAVADRWPEVLDNFRHHPDKYDPKVVKSESFESVINRVGAAVHDYVQQFPNGNIVVVSHGAALNAAINGLLKVPMNHLKDRGGLSNTSTTILKTTDGKDYQLEKWNDTSYLHKTSVDPTDTI</sequence>
<name>C7XTE7_9LACO</name>
<dbReference type="AlphaFoldDB" id="C7XTE7"/>
<keyword evidence="4" id="KW-1185">Reference proteome</keyword>
<accession>C7XTE7</accession>
<dbReference type="PANTHER" id="PTHR48100:SF1">
    <property type="entry name" value="HISTIDINE PHOSPHATASE FAMILY PROTEIN-RELATED"/>
    <property type="match status" value="1"/>
</dbReference>
<organism evidence="3 4">
    <name type="scientific">Limosilactobacillus coleohominis 101-4-CHN</name>
    <dbReference type="NCBI Taxonomy" id="575594"/>
    <lineage>
        <taxon>Bacteria</taxon>
        <taxon>Bacillati</taxon>
        <taxon>Bacillota</taxon>
        <taxon>Bacilli</taxon>
        <taxon>Lactobacillales</taxon>
        <taxon>Lactobacillaceae</taxon>
        <taxon>Limosilactobacillus</taxon>
    </lineage>
</organism>
<dbReference type="PANTHER" id="PTHR48100">
    <property type="entry name" value="BROAD-SPECIFICITY PHOSPHATASE YOR283W-RELATED"/>
    <property type="match status" value="1"/>
</dbReference>
<evidence type="ECO:0000256" key="2">
    <source>
        <dbReference type="PIRSR" id="PIRSR613078-2"/>
    </source>
</evidence>
<reference evidence="3 4" key="1">
    <citation type="submission" date="2009-06" db="EMBL/GenBank/DDBJ databases">
        <title>The Genome Sequence of Lactobacillus coleohominis strain 101-4-CHN.</title>
        <authorList>
            <consortium name="The Broad Institute Genome Sequencing Platform"/>
            <person name="Ward D."/>
            <person name="Young S.K."/>
            <person name="Zeng Q."/>
            <person name="Koehrsen M."/>
            <person name="Alvarado L."/>
            <person name="Berlin A."/>
            <person name="Borenstein D."/>
            <person name="Chen Z."/>
            <person name="Engels R."/>
            <person name="Freedman E."/>
            <person name="Gellesch M."/>
            <person name="Goldberg J."/>
            <person name="Griggs A."/>
            <person name="Gujja S."/>
            <person name="Heiman D."/>
            <person name="Hepburn T."/>
            <person name="Howarth C."/>
            <person name="Jen D."/>
            <person name="Larson L."/>
            <person name="Lewis B."/>
            <person name="Mehta T."/>
            <person name="Park D."/>
            <person name="Pearson M."/>
            <person name="Roberts A."/>
            <person name="Saif S."/>
            <person name="Shea T."/>
            <person name="Shenoy N."/>
            <person name="Sisk P."/>
            <person name="Stolte C."/>
            <person name="Sykes S."/>
            <person name="Walk T."/>
            <person name="White J."/>
            <person name="Yandava C."/>
            <person name="Liu Y."/>
            <person name="Xu Q."/>
            <person name="Lander E."/>
            <person name="Nusbaum C."/>
            <person name="Galagan J."/>
            <person name="Birren B."/>
        </authorList>
    </citation>
    <scope>NUCLEOTIDE SEQUENCE [LARGE SCALE GENOMIC DNA]</scope>
    <source>
        <strain evidence="3 4">101-4-CHN</strain>
    </source>
</reference>
<dbReference type="Pfam" id="PF00300">
    <property type="entry name" value="His_Phos_1"/>
    <property type="match status" value="1"/>
</dbReference>
<feature type="binding site" evidence="2">
    <location>
        <position position="59"/>
    </location>
    <ligand>
        <name>substrate</name>
    </ligand>
</feature>
<dbReference type="GO" id="GO:0005737">
    <property type="term" value="C:cytoplasm"/>
    <property type="evidence" value="ECO:0007669"/>
    <property type="project" value="TreeGrafter"/>
</dbReference>
<dbReference type="SUPFAM" id="SSF53254">
    <property type="entry name" value="Phosphoglycerate mutase-like"/>
    <property type="match status" value="1"/>
</dbReference>
<dbReference type="EMBL" id="GG698802">
    <property type="protein sequence ID" value="EEU30627.1"/>
    <property type="molecule type" value="Genomic_DNA"/>
</dbReference>
<dbReference type="OrthoDB" id="9782128at2"/>
<feature type="active site" description="Proton donor/acceptor" evidence="1">
    <location>
        <position position="85"/>
    </location>
</feature>
<dbReference type="SMART" id="SM00855">
    <property type="entry name" value="PGAM"/>
    <property type="match status" value="1"/>
</dbReference>
<evidence type="ECO:0000256" key="1">
    <source>
        <dbReference type="PIRSR" id="PIRSR613078-1"/>
    </source>
</evidence>
<dbReference type="CDD" id="cd07067">
    <property type="entry name" value="HP_PGM_like"/>
    <property type="match status" value="1"/>
</dbReference>
<evidence type="ECO:0000313" key="3">
    <source>
        <dbReference type="EMBL" id="EEU30627.1"/>
    </source>
</evidence>
<dbReference type="GO" id="GO:0016791">
    <property type="term" value="F:phosphatase activity"/>
    <property type="evidence" value="ECO:0007669"/>
    <property type="project" value="TreeGrafter"/>
</dbReference>
<evidence type="ECO:0000313" key="4">
    <source>
        <dbReference type="Proteomes" id="UP000003987"/>
    </source>
</evidence>
<dbReference type="InterPro" id="IPR029033">
    <property type="entry name" value="His_PPase_superfam"/>
</dbReference>
<proteinExistence type="predicted"/>